<dbReference type="PANTHER" id="PTHR33055">
    <property type="entry name" value="TRANSPOSASE FOR INSERTION SEQUENCE ELEMENT IS1111A"/>
    <property type="match status" value="1"/>
</dbReference>
<evidence type="ECO:0000313" key="3">
    <source>
        <dbReference type="Proteomes" id="UP000280759"/>
    </source>
</evidence>
<dbReference type="PANTHER" id="PTHR33055:SF13">
    <property type="entry name" value="TRANSPOSASE"/>
    <property type="match status" value="1"/>
</dbReference>
<dbReference type="EMBL" id="UXEP01000002">
    <property type="protein sequence ID" value="VDC41721.1"/>
    <property type="molecule type" value="Genomic_DNA"/>
</dbReference>
<dbReference type="GO" id="GO:0003677">
    <property type="term" value="F:DNA binding"/>
    <property type="evidence" value="ECO:0007669"/>
    <property type="project" value="InterPro"/>
</dbReference>
<proteinExistence type="predicted"/>
<evidence type="ECO:0000259" key="1">
    <source>
        <dbReference type="Pfam" id="PF02371"/>
    </source>
</evidence>
<name>A0A3P5Y3D1_STRCB</name>
<keyword evidence="3" id="KW-1185">Reference proteome</keyword>
<dbReference type="AlphaFoldDB" id="A0A3P5Y3D1"/>
<dbReference type="Proteomes" id="UP000280759">
    <property type="component" value="Unassembled WGS sequence"/>
</dbReference>
<protein>
    <recommendedName>
        <fullName evidence="1">Transposase IS116/IS110/IS902 C-terminal domain-containing protein</fullName>
    </recommendedName>
</protein>
<accession>A0A3P5Y3D1</accession>
<dbReference type="GO" id="GO:0004803">
    <property type="term" value="F:transposase activity"/>
    <property type="evidence" value="ECO:0007669"/>
    <property type="project" value="InterPro"/>
</dbReference>
<dbReference type="InterPro" id="IPR003346">
    <property type="entry name" value="Transposase_20"/>
</dbReference>
<dbReference type="Pfam" id="PF02371">
    <property type="entry name" value="Transposase_20"/>
    <property type="match status" value="1"/>
</dbReference>
<gene>
    <name evidence="2" type="ORF">FMV2238Y02_01810</name>
</gene>
<dbReference type="GO" id="GO:0006313">
    <property type="term" value="P:DNA transposition"/>
    <property type="evidence" value="ECO:0007669"/>
    <property type="project" value="InterPro"/>
</dbReference>
<feature type="domain" description="Transposase IS116/IS110/IS902 C-terminal" evidence="1">
    <location>
        <begin position="58"/>
        <end position="118"/>
    </location>
</feature>
<reference evidence="2 3" key="1">
    <citation type="submission" date="2018-10" db="EMBL/GenBank/DDBJ databases">
        <authorList>
            <consortium name="Molecular Microbiology and Infection Unit (UMMI)"/>
            <person name="Machado M."/>
        </authorList>
    </citation>
    <scope>NUCLEOTIDE SEQUENCE [LARGE SCALE GENOMIC DNA]</scope>
    <source>
        <strain evidence="2">FMV2238.02</strain>
    </source>
</reference>
<organism evidence="2 3">
    <name type="scientific">Streptococcus canis</name>
    <dbReference type="NCBI Taxonomy" id="1329"/>
    <lineage>
        <taxon>Bacteria</taxon>
        <taxon>Bacillati</taxon>
        <taxon>Bacillota</taxon>
        <taxon>Bacilli</taxon>
        <taxon>Lactobacillales</taxon>
        <taxon>Streptococcaceae</taxon>
        <taxon>Streptococcus</taxon>
    </lineage>
</organism>
<dbReference type="InterPro" id="IPR047650">
    <property type="entry name" value="Transpos_IS110"/>
</dbReference>
<sequence length="125" mass="14054">MKAKVQDLEITSDCELTPQQAEKIRVIKDHYDALTICKEDLEQMIRELGGEYRQEVELIQTVLGFKEELSALRVISEIGCDMTVFDSAGKLCSWAGLVPANNESAGKKYSTHISKDGRYLNPFLV</sequence>
<evidence type="ECO:0000313" key="2">
    <source>
        <dbReference type="EMBL" id="VDC41721.1"/>
    </source>
</evidence>